<gene>
    <name evidence="2" type="ORF">SDJN03_04864</name>
</gene>
<protein>
    <submittedName>
        <fullName evidence="2">Uncharacterized protein</fullName>
    </submittedName>
</protein>
<accession>A0AAV6P029</accession>
<name>A0AAV6P029_9ROSI</name>
<reference evidence="2 3" key="1">
    <citation type="journal article" date="2021" name="Hortic Res">
        <title>The domestication of Cucurbita argyrosperma as revealed by the genome of its wild relative.</title>
        <authorList>
            <person name="Barrera-Redondo J."/>
            <person name="Sanchez-de la Vega G."/>
            <person name="Aguirre-Liguori J.A."/>
            <person name="Castellanos-Morales G."/>
            <person name="Gutierrez-Guerrero Y.T."/>
            <person name="Aguirre-Dugua X."/>
            <person name="Aguirre-Planter E."/>
            <person name="Tenaillon M.I."/>
            <person name="Lira-Saade R."/>
            <person name="Eguiarte L.E."/>
        </authorList>
    </citation>
    <scope>NUCLEOTIDE SEQUENCE [LARGE SCALE GENOMIC DNA]</scope>
    <source>
        <strain evidence="2">JBR-2021</strain>
    </source>
</reference>
<sequence length="75" mass="8560">MAVNCRFLVFVALFLLCFASTTVTGRSMRVVFMEEGDERPEDLLVHTNKDKKMEGSDQLVVMDYTPALKRPPIHN</sequence>
<proteinExistence type="predicted"/>
<evidence type="ECO:0000256" key="1">
    <source>
        <dbReference type="SAM" id="SignalP"/>
    </source>
</evidence>
<organism evidence="2 3">
    <name type="scientific">Cucurbita argyrosperma subsp. sororia</name>
    <dbReference type="NCBI Taxonomy" id="37648"/>
    <lineage>
        <taxon>Eukaryota</taxon>
        <taxon>Viridiplantae</taxon>
        <taxon>Streptophyta</taxon>
        <taxon>Embryophyta</taxon>
        <taxon>Tracheophyta</taxon>
        <taxon>Spermatophyta</taxon>
        <taxon>Magnoliopsida</taxon>
        <taxon>eudicotyledons</taxon>
        <taxon>Gunneridae</taxon>
        <taxon>Pentapetalae</taxon>
        <taxon>rosids</taxon>
        <taxon>fabids</taxon>
        <taxon>Cucurbitales</taxon>
        <taxon>Cucurbitaceae</taxon>
        <taxon>Cucurbiteae</taxon>
        <taxon>Cucurbita</taxon>
    </lineage>
</organism>
<feature type="non-terminal residue" evidence="2">
    <location>
        <position position="1"/>
    </location>
</feature>
<keyword evidence="1" id="KW-0732">Signal</keyword>
<dbReference type="Pfam" id="PF21529">
    <property type="entry name" value="GLV1-2"/>
    <property type="match status" value="1"/>
</dbReference>
<feature type="signal peptide" evidence="1">
    <location>
        <begin position="1"/>
        <end position="25"/>
    </location>
</feature>
<keyword evidence="3" id="KW-1185">Reference proteome</keyword>
<dbReference type="Proteomes" id="UP000685013">
    <property type="component" value="Chromosome 3"/>
</dbReference>
<comment type="caution">
    <text evidence="2">The sequence shown here is derived from an EMBL/GenBank/DDBJ whole genome shotgun (WGS) entry which is preliminary data.</text>
</comment>
<feature type="chain" id="PRO_5043473448" evidence="1">
    <location>
        <begin position="26"/>
        <end position="75"/>
    </location>
</feature>
<evidence type="ECO:0000313" key="3">
    <source>
        <dbReference type="Proteomes" id="UP000685013"/>
    </source>
</evidence>
<dbReference type="AlphaFoldDB" id="A0AAV6P029"/>
<evidence type="ECO:0000313" key="2">
    <source>
        <dbReference type="EMBL" id="KAG6604255.1"/>
    </source>
</evidence>
<dbReference type="InterPro" id="IPR049306">
    <property type="entry name" value="GLV1-2"/>
</dbReference>
<dbReference type="EMBL" id="JAGKQH010000003">
    <property type="protein sequence ID" value="KAG6604255.1"/>
    <property type="molecule type" value="Genomic_DNA"/>
</dbReference>